<dbReference type="EMBL" id="GETE01000811">
    <property type="protein sequence ID" value="JAT78913.1"/>
    <property type="molecule type" value="Transcribed_RNA"/>
</dbReference>
<dbReference type="AlphaFoldDB" id="A0A1D2AIU4"/>
<proteinExistence type="predicted"/>
<accession>A0A1D2AIU4</accession>
<sequence>ALGLSRCQGCSPHAALIGSDQQPTHHLQQIWHSAQEHEQHVLKNDTQHLAFKSL</sequence>
<reference evidence="1" key="1">
    <citation type="submission" date="2016-07" db="EMBL/GenBank/DDBJ databases">
        <title>Salivary Glands transcriptome analysis on engorged females of Ornithodoros brasiliensis (Acari:Argasidae).</title>
        <authorList>
            <person name="Simons S.M."/>
            <person name="Carvalho E."/>
            <person name="Junqueira-de-Azevedo I."/>
            <person name="Ho P.L."/>
            <person name="Giovanni D."/>
            <person name="Mendonca R."/>
            <person name="Onofrio V."/>
            <person name="Landulfo G."/>
            <person name="Ramirez D."/>
            <person name="Barros-Battesti D."/>
        </authorList>
    </citation>
    <scope>NUCLEOTIDE SEQUENCE</scope>
    <source>
        <strain evidence="1">Female</strain>
        <tissue evidence="1">Salivary gland</tissue>
    </source>
</reference>
<evidence type="ECO:0000313" key="1">
    <source>
        <dbReference type="EMBL" id="JAT78913.1"/>
    </source>
</evidence>
<name>A0A1D2AIU4_ORNBR</name>
<protein>
    <submittedName>
        <fullName evidence="1">Uncharacterized protein</fullName>
    </submittedName>
</protein>
<feature type="non-terminal residue" evidence="1">
    <location>
        <position position="1"/>
    </location>
</feature>
<organism evidence="1">
    <name type="scientific">Ornithodoros brasiliensis</name>
    <name type="common">Mouro tick</name>
    <dbReference type="NCBI Taxonomy" id="888526"/>
    <lineage>
        <taxon>Eukaryota</taxon>
        <taxon>Metazoa</taxon>
        <taxon>Ecdysozoa</taxon>
        <taxon>Arthropoda</taxon>
        <taxon>Chelicerata</taxon>
        <taxon>Arachnida</taxon>
        <taxon>Acari</taxon>
        <taxon>Parasitiformes</taxon>
        <taxon>Ixodida</taxon>
        <taxon>Ixodoidea</taxon>
        <taxon>Argasidae</taxon>
        <taxon>Ornithodorinae</taxon>
        <taxon>Ornithodoros</taxon>
    </lineage>
</organism>